<name>A0AAX3T376_9ACTN</name>
<sequence length="390" mass="43305">MSVVYVHIGLPKTGTTHLQDRLWRNRDLALQSSGLLYPGNVISDHFHAAVHLQPERYLDWVDPAFAGTWPTLLGQIRAWPQISLLSHELYSTATVDQIERLMADLSFADEVHVIATVRDLGRQLPSVWQENVKNQRRASFDEFVDSVAFASEGRRTGGPVVVSTPADDAPADEVDEEPFWEFQDYVGILERWSRVVGPERVHIVTVPPRGAASGDTLWDRFLRVMNIDPVPLRIPVPSLNSSLSAPQAEFLRGLNRRLQPDAIEWRRYERIIKGQVIGEILFEAPSGPPQGLSDKSREWAAGESRRMVAAVRDAGYDVVGDLDDLVVSPEHDAGDVPPPSDGEVLDVALDTIAAMVLAAPLPKVGPRARTRAANVVRRVKRRVIAARRSS</sequence>
<organism evidence="1 2">
    <name type="scientific">Gordonia hongkongensis</name>
    <dbReference type="NCBI Taxonomy" id="1701090"/>
    <lineage>
        <taxon>Bacteria</taxon>
        <taxon>Bacillati</taxon>
        <taxon>Actinomycetota</taxon>
        <taxon>Actinomycetes</taxon>
        <taxon>Mycobacteriales</taxon>
        <taxon>Gordoniaceae</taxon>
        <taxon>Gordonia</taxon>
    </lineage>
</organism>
<evidence type="ECO:0000313" key="2">
    <source>
        <dbReference type="Proteomes" id="UP001213504"/>
    </source>
</evidence>
<reference evidence="1" key="1">
    <citation type="submission" date="2023-04" db="EMBL/GenBank/DDBJ databases">
        <title>Complete genome sequence of a phthalic acid esters degrading bacterial strain.</title>
        <authorList>
            <person name="Weng L."/>
            <person name="Jia Y."/>
            <person name="Ren L."/>
        </authorList>
    </citation>
    <scope>NUCLEOTIDE SEQUENCE</scope>
    <source>
        <strain evidence="1">RL-LY01</strain>
    </source>
</reference>
<protein>
    <submittedName>
        <fullName evidence="1">Sulfotransferase family protein</fullName>
    </submittedName>
</protein>
<evidence type="ECO:0000313" key="1">
    <source>
        <dbReference type="EMBL" id="WFP23578.1"/>
    </source>
</evidence>
<dbReference type="SUPFAM" id="SSF52540">
    <property type="entry name" value="P-loop containing nucleoside triphosphate hydrolases"/>
    <property type="match status" value="1"/>
</dbReference>
<dbReference type="InterPro" id="IPR027417">
    <property type="entry name" value="P-loop_NTPase"/>
</dbReference>
<dbReference type="RefSeq" id="WP_137810294.1">
    <property type="nucleotide sequence ID" value="NZ_CBDRND010000064.1"/>
</dbReference>
<dbReference type="EMBL" id="CP121270">
    <property type="protein sequence ID" value="WFP23578.1"/>
    <property type="molecule type" value="Genomic_DNA"/>
</dbReference>
<gene>
    <name evidence="1" type="ORF">P9A14_15605</name>
</gene>
<accession>A0AAX3T376</accession>
<dbReference type="Proteomes" id="UP001213504">
    <property type="component" value="Chromosome"/>
</dbReference>
<dbReference type="AlphaFoldDB" id="A0AAX3T376"/>
<proteinExistence type="predicted"/>
<dbReference type="Gene3D" id="3.40.50.300">
    <property type="entry name" value="P-loop containing nucleotide triphosphate hydrolases"/>
    <property type="match status" value="1"/>
</dbReference>